<evidence type="ECO:0000256" key="2">
    <source>
        <dbReference type="ARBA" id="ARBA00022448"/>
    </source>
</evidence>
<keyword evidence="8" id="KW-1185">Reference proteome</keyword>
<organism evidence="7 8">
    <name type="scientific">Chitinivorax tropicus</name>
    <dbReference type="NCBI Taxonomy" id="714531"/>
    <lineage>
        <taxon>Bacteria</taxon>
        <taxon>Pseudomonadati</taxon>
        <taxon>Pseudomonadota</taxon>
        <taxon>Betaproteobacteria</taxon>
        <taxon>Chitinivorax</taxon>
    </lineage>
</organism>
<keyword evidence="4" id="KW-0547">Nucleotide-binding</keyword>
<dbReference type="SMART" id="SM00382">
    <property type="entry name" value="AAA"/>
    <property type="match status" value="1"/>
</dbReference>
<sequence length="316" mass="34432">MPTGANGLSPTIIEIDHVSRRFGELLAVDDAHFTVSSGELFGLIGHNGAGKSTLFRMILGLLAPSQGHIHLTGKPLYGPAFREIRQQIGYLPENIVLYDNLTGLETLAFFARLKGVPVSSCNALLARVGLAAAAERRVKTYSKGMRQRLGFAQALLGRPRLLLLDEPMSGLDPEGIHAMYALLDEVKADGATIILSSHILAEIEHRVDRIAMMNNGRIVALGPVAELSAAAALPVRVALRLTTASRAHVIRELAAAGWPVRENPSGAVLDIPREDKIRLLSALGRWSTHIDDIQLQEPTLEALFVNHRRQWQETHS</sequence>
<dbReference type="GO" id="GO:0016887">
    <property type="term" value="F:ATP hydrolysis activity"/>
    <property type="evidence" value="ECO:0007669"/>
    <property type="project" value="InterPro"/>
</dbReference>
<dbReference type="InterPro" id="IPR003593">
    <property type="entry name" value="AAA+_ATPase"/>
</dbReference>
<comment type="caution">
    <text evidence="7">The sequence shown here is derived from an EMBL/GenBank/DDBJ whole genome shotgun (WGS) entry which is preliminary data.</text>
</comment>
<feature type="domain" description="ABC transporter" evidence="6">
    <location>
        <begin position="13"/>
        <end position="240"/>
    </location>
</feature>
<dbReference type="InterPro" id="IPR003439">
    <property type="entry name" value="ABC_transporter-like_ATP-bd"/>
</dbReference>
<name>A0A840MN10_9PROT</name>
<reference evidence="7 8" key="1">
    <citation type="submission" date="2020-08" db="EMBL/GenBank/DDBJ databases">
        <title>Genomic Encyclopedia of Type Strains, Phase IV (KMG-IV): sequencing the most valuable type-strain genomes for metagenomic binning, comparative biology and taxonomic classification.</title>
        <authorList>
            <person name="Goeker M."/>
        </authorList>
    </citation>
    <scope>NUCLEOTIDE SEQUENCE [LARGE SCALE GENOMIC DNA]</scope>
    <source>
        <strain evidence="7 8">DSM 27165</strain>
    </source>
</reference>
<keyword evidence="2" id="KW-0813">Transport</keyword>
<proteinExistence type="inferred from homology"/>
<accession>A0A840MN10</accession>
<dbReference type="PANTHER" id="PTHR43335">
    <property type="entry name" value="ABC TRANSPORTER, ATP-BINDING PROTEIN"/>
    <property type="match status" value="1"/>
</dbReference>
<evidence type="ECO:0000259" key="6">
    <source>
        <dbReference type="PROSITE" id="PS50893"/>
    </source>
</evidence>
<dbReference type="SUPFAM" id="SSF52540">
    <property type="entry name" value="P-loop containing nucleoside triphosphate hydrolases"/>
    <property type="match status" value="1"/>
</dbReference>
<evidence type="ECO:0000313" key="7">
    <source>
        <dbReference type="EMBL" id="MBB5018489.1"/>
    </source>
</evidence>
<dbReference type="EMBL" id="JACHHY010000009">
    <property type="protein sequence ID" value="MBB5018489.1"/>
    <property type="molecule type" value="Genomic_DNA"/>
</dbReference>
<dbReference type="CDD" id="cd03230">
    <property type="entry name" value="ABC_DR_subfamily_A"/>
    <property type="match status" value="1"/>
</dbReference>
<dbReference type="AlphaFoldDB" id="A0A840MN10"/>
<dbReference type="InterPro" id="IPR017871">
    <property type="entry name" value="ABC_transporter-like_CS"/>
</dbReference>
<dbReference type="PROSITE" id="PS50893">
    <property type="entry name" value="ABC_TRANSPORTER_2"/>
    <property type="match status" value="1"/>
</dbReference>
<evidence type="ECO:0000256" key="4">
    <source>
        <dbReference type="ARBA" id="ARBA00022741"/>
    </source>
</evidence>
<keyword evidence="5 7" id="KW-0067">ATP-binding</keyword>
<evidence type="ECO:0000313" key="8">
    <source>
        <dbReference type="Proteomes" id="UP000575898"/>
    </source>
</evidence>
<keyword evidence="3" id="KW-0472">Membrane</keyword>
<keyword evidence="3" id="KW-1003">Cell membrane</keyword>
<comment type="similarity">
    <text evidence="1">Belongs to the ABC transporter superfamily.</text>
</comment>
<dbReference type="RefSeq" id="WP_184037849.1">
    <property type="nucleotide sequence ID" value="NZ_JACHHY010000009.1"/>
</dbReference>
<dbReference type="InterPro" id="IPR027417">
    <property type="entry name" value="P-loop_NTPase"/>
</dbReference>
<dbReference type="Pfam" id="PF00005">
    <property type="entry name" value="ABC_tran"/>
    <property type="match status" value="1"/>
</dbReference>
<dbReference type="Gene3D" id="3.40.50.300">
    <property type="entry name" value="P-loop containing nucleotide triphosphate hydrolases"/>
    <property type="match status" value="1"/>
</dbReference>
<dbReference type="PANTHER" id="PTHR43335:SF4">
    <property type="entry name" value="ABC TRANSPORTER, ATP-BINDING PROTEIN"/>
    <property type="match status" value="1"/>
</dbReference>
<dbReference type="Proteomes" id="UP000575898">
    <property type="component" value="Unassembled WGS sequence"/>
</dbReference>
<evidence type="ECO:0000256" key="1">
    <source>
        <dbReference type="ARBA" id="ARBA00005417"/>
    </source>
</evidence>
<dbReference type="PROSITE" id="PS00211">
    <property type="entry name" value="ABC_TRANSPORTER_1"/>
    <property type="match status" value="1"/>
</dbReference>
<evidence type="ECO:0000256" key="3">
    <source>
        <dbReference type="ARBA" id="ARBA00022475"/>
    </source>
</evidence>
<dbReference type="GO" id="GO:0005524">
    <property type="term" value="F:ATP binding"/>
    <property type="evidence" value="ECO:0007669"/>
    <property type="project" value="UniProtKB-KW"/>
</dbReference>
<evidence type="ECO:0000256" key="5">
    <source>
        <dbReference type="ARBA" id="ARBA00022840"/>
    </source>
</evidence>
<gene>
    <name evidence="7" type="ORF">HNQ59_001778</name>
</gene>
<protein>
    <submittedName>
        <fullName evidence="7">Cu-processing system ATP-binding protein</fullName>
    </submittedName>
</protein>